<reference evidence="1 2" key="1">
    <citation type="journal article" date="2017" name="BMC Genomics">
        <title>Prophages and adaptation of Staphylococcus aureus ST398 to the human clinic.</title>
        <authorList>
            <consortium name="Regional Infection Control Group of the Centre Region"/>
            <person name="Diene S.M."/>
            <person name="Corvaglia A.R."/>
            <person name="Francois P."/>
            <person name="van der Mee-Marquet N."/>
        </authorList>
    </citation>
    <scope>NUCLEOTIDE SEQUENCE [LARGE SCALE GENOMIC DNA]</scope>
    <source>
        <strain evidence="1 2">SA13-246</strain>
    </source>
</reference>
<name>A0AAP8CQR9_STAAU</name>
<sequence length="76" mass="8998">MTNPTRTKRCGGDVLCGIDNHFQLLLYISENHCQLETKTFFEYFLRIVNKTHDYAILENKKIVFLSRIRIFKSDEA</sequence>
<dbReference type="Proteomes" id="UP000197894">
    <property type="component" value="Unassembled WGS sequence"/>
</dbReference>
<accession>A0AAP8CQR9</accession>
<dbReference type="EMBL" id="LNJK01000001">
    <property type="protein sequence ID" value="OWT18548.1"/>
    <property type="molecule type" value="Genomic_DNA"/>
</dbReference>
<gene>
    <name evidence="1" type="ORF">AS572_00690</name>
</gene>
<organism evidence="1 2">
    <name type="scientific">Staphylococcus aureus</name>
    <dbReference type="NCBI Taxonomy" id="1280"/>
    <lineage>
        <taxon>Bacteria</taxon>
        <taxon>Bacillati</taxon>
        <taxon>Bacillota</taxon>
        <taxon>Bacilli</taxon>
        <taxon>Bacillales</taxon>
        <taxon>Staphylococcaceae</taxon>
        <taxon>Staphylococcus</taxon>
    </lineage>
</organism>
<evidence type="ECO:0000313" key="2">
    <source>
        <dbReference type="Proteomes" id="UP000197894"/>
    </source>
</evidence>
<dbReference type="AlphaFoldDB" id="A0AAP8CQR9"/>
<dbReference type="RefSeq" id="WP_000184339.1">
    <property type="nucleotide sequence ID" value="NZ_AP024311.1"/>
</dbReference>
<protein>
    <submittedName>
        <fullName evidence="1">Uncharacterized protein</fullName>
    </submittedName>
</protein>
<evidence type="ECO:0000313" key="1">
    <source>
        <dbReference type="EMBL" id="OWT18548.1"/>
    </source>
</evidence>
<proteinExistence type="predicted"/>
<comment type="caution">
    <text evidence="1">The sequence shown here is derived from an EMBL/GenBank/DDBJ whole genome shotgun (WGS) entry which is preliminary data.</text>
</comment>